<comment type="caution">
    <text evidence="1">The sequence shown here is derived from an EMBL/GenBank/DDBJ whole genome shotgun (WGS) entry which is preliminary data.</text>
</comment>
<organism evidence="1">
    <name type="scientific">Tanacetum cinerariifolium</name>
    <name type="common">Dalmatian daisy</name>
    <name type="synonym">Chrysanthemum cinerariifolium</name>
    <dbReference type="NCBI Taxonomy" id="118510"/>
    <lineage>
        <taxon>Eukaryota</taxon>
        <taxon>Viridiplantae</taxon>
        <taxon>Streptophyta</taxon>
        <taxon>Embryophyta</taxon>
        <taxon>Tracheophyta</taxon>
        <taxon>Spermatophyta</taxon>
        <taxon>Magnoliopsida</taxon>
        <taxon>eudicotyledons</taxon>
        <taxon>Gunneridae</taxon>
        <taxon>Pentapetalae</taxon>
        <taxon>asterids</taxon>
        <taxon>campanulids</taxon>
        <taxon>Asterales</taxon>
        <taxon>Asteraceae</taxon>
        <taxon>Asteroideae</taxon>
        <taxon>Anthemideae</taxon>
        <taxon>Anthemidinae</taxon>
        <taxon>Tanacetum</taxon>
    </lineage>
</organism>
<reference evidence="1" key="1">
    <citation type="journal article" date="2019" name="Sci. Rep.">
        <title>Draft genome of Tanacetum cinerariifolium, the natural source of mosquito coil.</title>
        <authorList>
            <person name="Yamashiro T."/>
            <person name="Shiraishi A."/>
            <person name="Satake H."/>
            <person name="Nakayama K."/>
        </authorList>
    </citation>
    <scope>NUCLEOTIDE SEQUENCE</scope>
</reference>
<protein>
    <submittedName>
        <fullName evidence="1">Uncharacterized protein</fullName>
    </submittedName>
</protein>
<dbReference type="AlphaFoldDB" id="A0A6L2NTP8"/>
<accession>A0A6L2NTP8</accession>
<gene>
    <name evidence="1" type="ORF">Tci_059963</name>
</gene>
<evidence type="ECO:0000313" key="1">
    <source>
        <dbReference type="EMBL" id="GEU87985.1"/>
    </source>
</evidence>
<proteinExistence type="predicted"/>
<sequence>MPALWYSLINGIYLNCTHEDGKPVICCREYLENSSNAITPNLPIEDLEVSLIMGNAELNTILEKESDEFIKPSVEDLVPIPSESEDTSGSDSECVLPSCYDFSPINIFKEKFVTFSNPLFNSIDDLTSSDDESLSDEDVSKDNVKIYSNPLFEFDDEYISSDVNPLFDEVLEDIECKDFYDSNLDESTFLVTPLFDSNEDEYFTLSGDIELLLHRDPSIPMMSVVSILEGFIDEPLSKRMLIYLILNLKRMNGRRFFMMLQLMI</sequence>
<name>A0A6L2NTP8_TANCI</name>
<dbReference type="EMBL" id="BKCJ010009651">
    <property type="protein sequence ID" value="GEU87985.1"/>
    <property type="molecule type" value="Genomic_DNA"/>
</dbReference>